<evidence type="ECO:0000259" key="8">
    <source>
        <dbReference type="Pfam" id="PF01694"/>
    </source>
</evidence>
<evidence type="ECO:0000256" key="5">
    <source>
        <dbReference type="ARBA" id="ARBA00023136"/>
    </source>
</evidence>
<dbReference type="GO" id="GO:0016020">
    <property type="term" value="C:membrane"/>
    <property type="evidence" value="ECO:0007669"/>
    <property type="project" value="UniProtKB-SubCell"/>
</dbReference>
<comment type="caution">
    <text evidence="9">The sequence shown here is derived from an EMBL/GenBank/DDBJ whole genome shotgun (WGS) entry which is preliminary data.</text>
</comment>
<evidence type="ECO:0000256" key="3">
    <source>
        <dbReference type="ARBA" id="ARBA00022692"/>
    </source>
</evidence>
<evidence type="ECO:0000256" key="2">
    <source>
        <dbReference type="ARBA" id="ARBA00009045"/>
    </source>
</evidence>
<name>A0A5N4ACR4_PHOPY</name>
<feature type="transmembrane region" description="Helical" evidence="7">
    <location>
        <begin position="164"/>
        <end position="187"/>
    </location>
</feature>
<comment type="subcellular location">
    <subcellularLocation>
        <location evidence="1">Membrane</location>
        <topology evidence="1">Multi-pass membrane protein</topology>
    </subcellularLocation>
</comment>
<feature type="transmembrane region" description="Helical" evidence="7">
    <location>
        <begin position="116"/>
        <end position="133"/>
    </location>
</feature>
<evidence type="ECO:0000256" key="1">
    <source>
        <dbReference type="ARBA" id="ARBA00004141"/>
    </source>
</evidence>
<feature type="region of interest" description="Disordered" evidence="6">
    <location>
        <begin position="1"/>
        <end position="57"/>
    </location>
</feature>
<evidence type="ECO:0000313" key="10">
    <source>
        <dbReference type="Proteomes" id="UP000327044"/>
    </source>
</evidence>
<keyword evidence="10" id="KW-1185">Reference proteome</keyword>
<feature type="transmembrane region" description="Helical" evidence="7">
    <location>
        <begin position="226"/>
        <end position="244"/>
    </location>
</feature>
<dbReference type="Gene3D" id="1.20.1540.10">
    <property type="entry name" value="Rhomboid-like"/>
    <property type="match status" value="1"/>
</dbReference>
<dbReference type="GO" id="GO:0004252">
    <property type="term" value="F:serine-type endopeptidase activity"/>
    <property type="evidence" value="ECO:0007669"/>
    <property type="project" value="InterPro"/>
</dbReference>
<dbReference type="InterPro" id="IPR022764">
    <property type="entry name" value="Peptidase_S54_rhomboid_dom"/>
</dbReference>
<feature type="domain" description="Peptidase S54 rhomboid" evidence="8">
    <location>
        <begin position="101"/>
        <end position="244"/>
    </location>
</feature>
<dbReference type="Pfam" id="PF01694">
    <property type="entry name" value="Rhomboid"/>
    <property type="match status" value="1"/>
</dbReference>
<feature type="transmembrane region" description="Helical" evidence="7">
    <location>
        <begin position="194"/>
        <end position="214"/>
    </location>
</feature>
<dbReference type="InterPro" id="IPR035952">
    <property type="entry name" value="Rhomboid-like_sf"/>
</dbReference>
<keyword evidence="3 7" id="KW-0812">Transmembrane</keyword>
<dbReference type="PANTHER" id="PTHR45840:SF10">
    <property type="entry name" value="RHOMBOID PROTEASE"/>
    <property type="match status" value="1"/>
</dbReference>
<comment type="similarity">
    <text evidence="2">Belongs to the peptidase S54 family.</text>
</comment>
<dbReference type="InterPro" id="IPR051739">
    <property type="entry name" value="Rhomboid_IM_Serine_Proteases"/>
</dbReference>
<protein>
    <recommendedName>
        <fullName evidence="8">Peptidase S54 rhomboid domain-containing protein</fullName>
    </recommendedName>
</protein>
<accession>A0A5N4ACR4</accession>
<sequence>MSSKPDNIISAISPSRMEPKTQAATPESTTEERHCLVPPLNSSMVPPSASQRPELSNPKPWYRQYPPPFGILLTSVLQLIMYGVATDKIERILRFEPNNHTEAWRYVTYMFIHRNLFHVLINVVIQCLFAFTLEKYQNRLLVLTLYFGSGAIGALSSSCVRPDLVVGASAGVYGLLISNLSHIALNYNSTKYKLWAVLTVIIIVASDATFYLIYARNQENVIISEGAHIGGGIAGLILGLLLYRSKDEESKKRNRFIFWSIFAIFAILMSLLVAINFMIKKCTPAHRLRVSYTYVC</sequence>
<feature type="compositionally biased region" description="Polar residues" evidence="6">
    <location>
        <begin position="1"/>
        <end position="13"/>
    </location>
</feature>
<organism evidence="9 10">
    <name type="scientific">Photinus pyralis</name>
    <name type="common">Common eastern firefly</name>
    <name type="synonym">Lampyris pyralis</name>
    <dbReference type="NCBI Taxonomy" id="7054"/>
    <lineage>
        <taxon>Eukaryota</taxon>
        <taxon>Metazoa</taxon>
        <taxon>Ecdysozoa</taxon>
        <taxon>Arthropoda</taxon>
        <taxon>Hexapoda</taxon>
        <taxon>Insecta</taxon>
        <taxon>Pterygota</taxon>
        <taxon>Neoptera</taxon>
        <taxon>Endopterygota</taxon>
        <taxon>Coleoptera</taxon>
        <taxon>Polyphaga</taxon>
        <taxon>Elateriformia</taxon>
        <taxon>Elateroidea</taxon>
        <taxon>Lampyridae</taxon>
        <taxon>Lampyrinae</taxon>
        <taxon>Photinus</taxon>
    </lineage>
</organism>
<dbReference type="InParanoid" id="A0A5N4ACR4"/>
<evidence type="ECO:0000313" key="9">
    <source>
        <dbReference type="EMBL" id="KAB0795127.1"/>
    </source>
</evidence>
<dbReference type="PANTHER" id="PTHR45840">
    <property type="entry name" value="RHOMBOID-RELATED PROTEIN"/>
    <property type="match status" value="1"/>
</dbReference>
<gene>
    <name evidence="9" type="ORF">PPYR_11966</name>
</gene>
<dbReference type="EMBL" id="VVIM01000008">
    <property type="protein sequence ID" value="KAB0795127.1"/>
    <property type="molecule type" value="Genomic_DNA"/>
</dbReference>
<dbReference type="AlphaFoldDB" id="A0A5N4ACR4"/>
<evidence type="ECO:0000256" key="7">
    <source>
        <dbReference type="SAM" id="Phobius"/>
    </source>
</evidence>
<keyword evidence="5 7" id="KW-0472">Membrane</keyword>
<feature type="transmembrane region" description="Helical" evidence="7">
    <location>
        <begin position="256"/>
        <end position="279"/>
    </location>
</feature>
<proteinExistence type="inferred from homology"/>
<evidence type="ECO:0000256" key="4">
    <source>
        <dbReference type="ARBA" id="ARBA00022989"/>
    </source>
</evidence>
<feature type="compositionally biased region" description="Polar residues" evidence="6">
    <location>
        <begin position="40"/>
        <end position="54"/>
    </location>
</feature>
<dbReference type="SUPFAM" id="SSF144091">
    <property type="entry name" value="Rhomboid-like"/>
    <property type="match status" value="1"/>
</dbReference>
<dbReference type="Proteomes" id="UP000327044">
    <property type="component" value="Unassembled WGS sequence"/>
</dbReference>
<evidence type="ECO:0000256" key="6">
    <source>
        <dbReference type="SAM" id="MobiDB-lite"/>
    </source>
</evidence>
<reference evidence="9 10" key="1">
    <citation type="journal article" date="2018" name="Elife">
        <title>Firefly genomes illuminate parallel origins of bioluminescence in beetles.</title>
        <authorList>
            <person name="Fallon T.R."/>
            <person name="Lower S.E."/>
            <person name="Chang C.H."/>
            <person name="Bessho-Uehara M."/>
            <person name="Martin G.J."/>
            <person name="Bewick A.J."/>
            <person name="Behringer M."/>
            <person name="Debat H.J."/>
            <person name="Wong I."/>
            <person name="Day J.C."/>
            <person name="Suvorov A."/>
            <person name="Silva C.J."/>
            <person name="Stanger-Hall K.F."/>
            <person name="Hall D.W."/>
            <person name="Schmitz R.J."/>
            <person name="Nelson D.R."/>
            <person name="Lewis S.M."/>
            <person name="Shigenobu S."/>
            <person name="Bybee S.M."/>
            <person name="Larracuente A.M."/>
            <person name="Oba Y."/>
            <person name="Weng J.K."/>
        </authorList>
    </citation>
    <scope>NUCLEOTIDE SEQUENCE [LARGE SCALE GENOMIC DNA]</scope>
    <source>
        <strain evidence="9">1611_PpyrPB1</strain>
        <tissue evidence="9">Whole body</tissue>
    </source>
</reference>
<keyword evidence="4 7" id="KW-1133">Transmembrane helix</keyword>